<protein>
    <submittedName>
        <fullName evidence="1">Pyruvate/2-oxoglutarate dehydrogenase complex</fullName>
    </submittedName>
</protein>
<reference evidence="2 4" key="2">
    <citation type="submission" date="2018-04" db="EMBL/GenBank/DDBJ databases">
        <title>Draft genome sequence of Pseudomonas syringae pv. actinidiae biovar 3 strains isolated from kiwifruit in Kagawa prefecture.</title>
        <authorList>
            <person name="Tabuchi M."/>
            <person name="Saito M."/>
            <person name="Fujiwara S."/>
            <person name="Sasa N."/>
            <person name="Akimitsu K."/>
            <person name="Gomi K."/>
            <person name="Konishi-Sugita S."/>
            <person name="Hamano K."/>
            <person name="Kataoka I."/>
        </authorList>
    </citation>
    <scope>NUCLEOTIDE SEQUENCE [LARGE SCALE GENOMIC DNA]</scope>
    <source>
        <strain evidence="2 4">MAFF212211</strain>
    </source>
</reference>
<organism evidence="1 3">
    <name type="scientific">Pseudomonas syringae pv. actinidiae</name>
    <dbReference type="NCBI Taxonomy" id="103796"/>
    <lineage>
        <taxon>Bacteria</taxon>
        <taxon>Pseudomonadati</taxon>
        <taxon>Pseudomonadota</taxon>
        <taxon>Gammaproteobacteria</taxon>
        <taxon>Pseudomonadales</taxon>
        <taxon>Pseudomonadaceae</taxon>
        <taxon>Pseudomonas</taxon>
        <taxon>Pseudomonas syringae</taxon>
    </lineage>
</organism>
<gene>
    <name evidence="1" type="ORF">KPSA1_07298</name>
    <name evidence="2" type="ORF">KPSA3_07386</name>
</gene>
<accession>A0A2V0R836</accession>
<name>A0A2V0R836_PSESF</name>
<evidence type="ECO:0000313" key="4">
    <source>
        <dbReference type="Proteomes" id="UP000248291"/>
    </source>
</evidence>
<reference evidence="1 3" key="1">
    <citation type="submission" date="2018-04" db="EMBL/GenBank/DDBJ databases">
        <title>Draft genome sequence of Pseudomonas syringae pv. actinidiae biovar 1 strains isolated from kiwifruit in Kagawa prefecture.</title>
        <authorList>
            <person name="Tabuchi M."/>
            <person name="Saito M."/>
            <person name="Fujiwara S."/>
            <person name="Sasa N."/>
            <person name="Akimitsu K."/>
            <person name="Gomi K."/>
            <person name="Konishi-Sugita S."/>
            <person name="Hamano K."/>
            <person name="Kataoka I."/>
        </authorList>
    </citation>
    <scope>NUCLEOTIDE SEQUENCE [LARGE SCALE GENOMIC DNA]</scope>
    <source>
        <strain evidence="1 3">MAFF212206</strain>
    </source>
</reference>
<dbReference type="Proteomes" id="UP000247480">
    <property type="component" value="Unassembled WGS sequence"/>
</dbReference>
<dbReference type="EMBL" id="BGKA01000288">
    <property type="protein sequence ID" value="GBH21341.1"/>
    <property type="molecule type" value="Genomic_DNA"/>
</dbReference>
<dbReference type="EMBL" id="BGJZ01000369">
    <property type="protein sequence ID" value="GBH13805.1"/>
    <property type="molecule type" value="Genomic_DNA"/>
</dbReference>
<evidence type="ECO:0000313" key="2">
    <source>
        <dbReference type="EMBL" id="GBH21341.1"/>
    </source>
</evidence>
<comment type="caution">
    <text evidence="1">The sequence shown here is derived from an EMBL/GenBank/DDBJ whole genome shotgun (WGS) entry which is preliminary data.</text>
</comment>
<keyword evidence="1" id="KW-0670">Pyruvate</keyword>
<evidence type="ECO:0000313" key="3">
    <source>
        <dbReference type="Proteomes" id="UP000247480"/>
    </source>
</evidence>
<sequence length="42" mass="4529">MLNIAWQMQPSTTRHAIALISQAHPTRSQALCQAAMGVIGQP</sequence>
<evidence type="ECO:0000313" key="1">
    <source>
        <dbReference type="EMBL" id="GBH13805.1"/>
    </source>
</evidence>
<proteinExistence type="predicted"/>
<dbReference type="AlphaFoldDB" id="A0A2V0R836"/>
<dbReference type="Proteomes" id="UP000248291">
    <property type="component" value="Unassembled WGS sequence"/>
</dbReference>